<accession>A0ABN7IWS2</accession>
<organism evidence="2 3">
    <name type="scientific">Tilletia caries</name>
    <name type="common">wheat bunt fungus</name>
    <dbReference type="NCBI Taxonomy" id="13290"/>
    <lineage>
        <taxon>Eukaryota</taxon>
        <taxon>Fungi</taxon>
        <taxon>Dikarya</taxon>
        <taxon>Basidiomycota</taxon>
        <taxon>Ustilaginomycotina</taxon>
        <taxon>Exobasidiomycetes</taxon>
        <taxon>Tilletiales</taxon>
        <taxon>Tilletiaceae</taxon>
        <taxon>Tilletia</taxon>
    </lineage>
</organism>
<feature type="region of interest" description="Disordered" evidence="1">
    <location>
        <begin position="1"/>
        <end position="26"/>
    </location>
</feature>
<dbReference type="Proteomes" id="UP000836402">
    <property type="component" value="Unassembled WGS sequence"/>
</dbReference>
<proteinExistence type="predicted"/>
<reference evidence="2" key="1">
    <citation type="submission" date="2020-10" db="EMBL/GenBank/DDBJ databases">
        <authorList>
            <person name="Sedaghatjoo S."/>
        </authorList>
    </citation>
    <scope>NUCLEOTIDE SEQUENCE</scope>
    <source>
        <strain evidence="2">AZH3</strain>
    </source>
</reference>
<feature type="compositionally biased region" description="Polar residues" evidence="1">
    <location>
        <begin position="7"/>
        <end position="23"/>
    </location>
</feature>
<evidence type="ECO:0000256" key="1">
    <source>
        <dbReference type="SAM" id="MobiDB-lite"/>
    </source>
</evidence>
<keyword evidence="3" id="KW-1185">Reference proteome</keyword>
<gene>
    <name evidence="2" type="ORF">JKIAZH3_G4503</name>
</gene>
<evidence type="ECO:0000313" key="2">
    <source>
        <dbReference type="EMBL" id="CAD6922508.1"/>
    </source>
</evidence>
<comment type="caution">
    <text evidence="2">The sequence shown here is derived from an EMBL/GenBank/DDBJ whole genome shotgun (WGS) entry which is preliminary data.</text>
</comment>
<name>A0ABN7IWS2_9BASI</name>
<evidence type="ECO:0000313" key="3">
    <source>
        <dbReference type="Proteomes" id="UP000836402"/>
    </source>
</evidence>
<sequence>CSEEQCHSSSTRRTPQSPQSTRVQAPLSDALSAAAVLSQHAPTQNPTASLSVLGHRCNTHCNRSRRAHMRRSWTACVRGSQWAGAEDRRYLADHRWASDM</sequence>
<protein>
    <submittedName>
        <fullName evidence="2">Uncharacterized protein</fullName>
    </submittedName>
</protein>
<dbReference type="EMBL" id="CAJHJG010002707">
    <property type="protein sequence ID" value="CAD6922508.1"/>
    <property type="molecule type" value="Genomic_DNA"/>
</dbReference>
<feature type="non-terminal residue" evidence="2">
    <location>
        <position position="1"/>
    </location>
</feature>